<feature type="non-terminal residue" evidence="1">
    <location>
        <position position="110"/>
    </location>
</feature>
<evidence type="ECO:0000313" key="2">
    <source>
        <dbReference type="Proteomes" id="UP000652760"/>
    </source>
</evidence>
<reference evidence="2" key="1">
    <citation type="submission" date="2021-01" db="EMBL/GenBank/DDBJ databases">
        <title>Genome public.</title>
        <authorList>
            <person name="Liu C."/>
            <person name="Sun Q."/>
        </authorList>
    </citation>
    <scope>NUCLEOTIDE SEQUENCE [LARGE SCALE GENOMIC DNA]</scope>
    <source>
        <strain evidence="2">YIM B02556</strain>
    </source>
</reference>
<dbReference type="RefSeq" id="WP_200196188.1">
    <property type="nucleotide sequence ID" value="NZ_JAENHM010000059.1"/>
</dbReference>
<protein>
    <recommendedName>
        <fullName evidence="3">Nif11 domain-containing protein</fullName>
    </recommendedName>
</protein>
<name>A0ABS1F944_9PROT</name>
<proteinExistence type="predicted"/>
<sequence>MASEQALDLIKRLATDGGFRDQLNASDIAGKQALLAQNGFAGVTAEDVRSAAAEAFGSLSGETGVGTTVESIANAASAVSLAGVSVPSAAGAGMAGHSAAGAPAPAFAGA</sequence>
<organism evidence="1 2">
    <name type="scientific">Azospirillum endophyticum</name>
    <dbReference type="NCBI Taxonomy" id="2800326"/>
    <lineage>
        <taxon>Bacteria</taxon>
        <taxon>Pseudomonadati</taxon>
        <taxon>Pseudomonadota</taxon>
        <taxon>Alphaproteobacteria</taxon>
        <taxon>Rhodospirillales</taxon>
        <taxon>Azospirillaceae</taxon>
        <taxon>Azospirillum</taxon>
    </lineage>
</organism>
<accession>A0ABS1F944</accession>
<dbReference type="Proteomes" id="UP000652760">
    <property type="component" value="Unassembled WGS sequence"/>
</dbReference>
<keyword evidence="2" id="KW-1185">Reference proteome</keyword>
<evidence type="ECO:0008006" key="3">
    <source>
        <dbReference type="Google" id="ProtNLM"/>
    </source>
</evidence>
<evidence type="ECO:0000313" key="1">
    <source>
        <dbReference type="EMBL" id="MBK1839946.1"/>
    </source>
</evidence>
<dbReference type="EMBL" id="JAENHM010000059">
    <property type="protein sequence ID" value="MBK1839946.1"/>
    <property type="molecule type" value="Genomic_DNA"/>
</dbReference>
<gene>
    <name evidence="1" type="ORF">JHL17_21295</name>
</gene>
<comment type="caution">
    <text evidence="1">The sequence shown here is derived from an EMBL/GenBank/DDBJ whole genome shotgun (WGS) entry which is preliminary data.</text>
</comment>